<evidence type="ECO:0000256" key="6">
    <source>
        <dbReference type="ARBA" id="ARBA00023163"/>
    </source>
</evidence>
<feature type="domain" description="BZIP" evidence="10">
    <location>
        <begin position="138"/>
        <end position="180"/>
    </location>
</feature>
<organism evidence="11 12">
    <name type="scientific">Protea cynaroides</name>
    <dbReference type="NCBI Taxonomy" id="273540"/>
    <lineage>
        <taxon>Eukaryota</taxon>
        <taxon>Viridiplantae</taxon>
        <taxon>Streptophyta</taxon>
        <taxon>Embryophyta</taxon>
        <taxon>Tracheophyta</taxon>
        <taxon>Spermatophyta</taxon>
        <taxon>Magnoliopsida</taxon>
        <taxon>Proteales</taxon>
        <taxon>Proteaceae</taxon>
        <taxon>Protea</taxon>
    </lineage>
</organism>
<dbReference type="SUPFAM" id="SSF57959">
    <property type="entry name" value="Leucine zipper domain"/>
    <property type="match status" value="1"/>
</dbReference>
<evidence type="ECO:0000313" key="11">
    <source>
        <dbReference type="EMBL" id="KAJ4967547.1"/>
    </source>
</evidence>
<dbReference type="Pfam" id="PF00170">
    <property type="entry name" value="bZIP_1"/>
    <property type="match status" value="1"/>
</dbReference>
<keyword evidence="7" id="KW-0539">Nucleus</keyword>
<dbReference type="Proteomes" id="UP001141806">
    <property type="component" value="Unassembled WGS sequence"/>
</dbReference>
<protein>
    <recommendedName>
        <fullName evidence="10">BZIP domain-containing protein</fullName>
    </recommendedName>
</protein>
<dbReference type="InterPro" id="IPR004827">
    <property type="entry name" value="bZIP"/>
</dbReference>
<dbReference type="GO" id="GO:0003700">
    <property type="term" value="F:DNA-binding transcription factor activity"/>
    <property type="evidence" value="ECO:0007669"/>
    <property type="project" value="InterPro"/>
</dbReference>
<dbReference type="OrthoDB" id="674948at2759"/>
<feature type="region of interest" description="Disordered" evidence="8">
    <location>
        <begin position="246"/>
        <end position="267"/>
    </location>
</feature>
<accession>A0A9Q0KBR6</accession>
<comment type="subcellular location">
    <subcellularLocation>
        <location evidence="2">Endoplasmic reticulum membrane</location>
        <topology evidence="2">Single-pass membrane protein</topology>
    </subcellularLocation>
    <subcellularLocation>
        <location evidence="1">Nucleus</location>
    </subcellularLocation>
</comment>
<dbReference type="InterPro" id="IPR046347">
    <property type="entry name" value="bZIP_sf"/>
</dbReference>
<feature type="compositionally biased region" description="Basic and acidic residues" evidence="8">
    <location>
        <begin position="128"/>
        <end position="139"/>
    </location>
</feature>
<evidence type="ECO:0000256" key="2">
    <source>
        <dbReference type="ARBA" id="ARBA00004389"/>
    </source>
</evidence>
<dbReference type="PANTHER" id="PTHR47416:SF8">
    <property type="entry name" value="BASIC-LEUCINE ZIPPER TRANSCRIPTION FACTOR E-RELATED"/>
    <property type="match status" value="1"/>
</dbReference>
<evidence type="ECO:0000256" key="9">
    <source>
        <dbReference type="SAM" id="Phobius"/>
    </source>
</evidence>
<evidence type="ECO:0000256" key="3">
    <source>
        <dbReference type="ARBA" id="ARBA00007163"/>
    </source>
</evidence>
<dbReference type="EMBL" id="JAMYWD010000007">
    <property type="protein sequence ID" value="KAJ4967547.1"/>
    <property type="molecule type" value="Genomic_DNA"/>
</dbReference>
<keyword evidence="12" id="KW-1185">Reference proteome</keyword>
<dbReference type="AlphaFoldDB" id="A0A9Q0KBR6"/>
<keyword evidence="9" id="KW-1133">Transmembrane helix</keyword>
<dbReference type="GO" id="GO:0003677">
    <property type="term" value="F:DNA binding"/>
    <property type="evidence" value="ECO:0007669"/>
    <property type="project" value="UniProtKB-KW"/>
</dbReference>
<keyword evidence="9" id="KW-0812">Transmembrane</keyword>
<evidence type="ECO:0000256" key="8">
    <source>
        <dbReference type="SAM" id="MobiDB-lite"/>
    </source>
</evidence>
<proteinExistence type="inferred from homology"/>
<evidence type="ECO:0000256" key="4">
    <source>
        <dbReference type="ARBA" id="ARBA00023015"/>
    </source>
</evidence>
<name>A0A9Q0KBR6_9MAGN</name>
<dbReference type="PANTHER" id="PTHR47416">
    <property type="entry name" value="BASIC-LEUCINE ZIPPER TRANSCRIPTION FACTOR F-RELATED"/>
    <property type="match status" value="1"/>
</dbReference>
<feature type="region of interest" description="Disordered" evidence="8">
    <location>
        <begin position="96"/>
        <end position="150"/>
    </location>
</feature>
<keyword evidence="4" id="KW-0805">Transcription regulation</keyword>
<evidence type="ECO:0000256" key="1">
    <source>
        <dbReference type="ARBA" id="ARBA00004123"/>
    </source>
</evidence>
<comment type="caution">
    <text evidence="11">The sequence shown here is derived from an EMBL/GenBank/DDBJ whole genome shotgun (WGS) entry which is preliminary data.</text>
</comment>
<feature type="transmembrane region" description="Helical" evidence="9">
    <location>
        <begin position="212"/>
        <end position="234"/>
    </location>
</feature>
<evidence type="ECO:0000256" key="5">
    <source>
        <dbReference type="ARBA" id="ARBA00023125"/>
    </source>
</evidence>
<evidence type="ECO:0000259" key="10">
    <source>
        <dbReference type="PROSITE" id="PS50217"/>
    </source>
</evidence>
<sequence>MADEEIQVDEFFSQIETLFSNIPEDVSLFVDDIPIVTEPSVSDSVQENSNPSPVSVSWMDEVEELLMKDDTESCVDNPDEFCQEFFSDILDVSPDQSCEQQVSDDDSSTPDANISDYNQKNENCDASVAKEGEREDPMSKKRKRQLRNKDAALKSRERKKMYVRDLEMKNRYLEGECRRLGRLLQCYVADNQALHFSLQNKISGAMTKQESAVLFLESLLLGSLLWFLCIMSLFSLPALPHLSLGEPAPKDENRSNQIQESMPRRTARNERLDLRMSRLFLESKRCKATRTRMKAYPNSLAGLVRVIC</sequence>
<keyword evidence="5" id="KW-0238">DNA-binding</keyword>
<dbReference type="GO" id="GO:0005789">
    <property type="term" value="C:endoplasmic reticulum membrane"/>
    <property type="evidence" value="ECO:0007669"/>
    <property type="project" value="UniProtKB-SubCell"/>
</dbReference>
<dbReference type="CDD" id="cd14704">
    <property type="entry name" value="bZIP_HY5-like"/>
    <property type="match status" value="1"/>
</dbReference>
<dbReference type="Gene3D" id="1.20.5.170">
    <property type="match status" value="1"/>
</dbReference>
<dbReference type="PROSITE" id="PS50217">
    <property type="entry name" value="BZIP"/>
    <property type="match status" value="1"/>
</dbReference>
<comment type="similarity">
    <text evidence="3">Belongs to the bZIP family.</text>
</comment>
<evidence type="ECO:0000256" key="7">
    <source>
        <dbReference type="ARBA" id="ARBA00023242"/>
    </source>
</evidence>
<evidence type="ECO:0000313" key="12">
    <source>
        <dbReference type="Proteomes" id="UP001141806"/>
    </source>
</evidence>
<feature type="compositionally biased region" description="Polar residues" evidence="8">
    <location>
        <begin position="109"/>
        <end position="121"/>
    </location>
</feature>
<dbReference type="GO" id="GO:0005634">
    <property type="term" value="C:nucleus"/>
    <property type="evidence" value="ECO:0007669"/>
    <property type="project" value="UniProtKB-SubCell"/>
</dbReference>
<gene>
    <name evidence="11" type="ORF">NE237_019396</name>
</gene>
<reference evidence="11" key="1">
    <citation type="journal article" date="2023" name="Plant J.">
        <title>The genome of the king protea, Protea cynaroides.</title>
        <authorList>
            <person name="Chang J."/>
            <person name="Duong T.A."/>
            <person name="Schoeman C."/>
            <person name="Ma X."/>
            <person name="Roodt D."/>
            <person name="Barker N."/>
            <person name="Li Z."/>
            <person name="Van de Peer Y."/>
            <person name="Mizrachi E."/>
        </authorList>
    </citation>
    <scope>NUCLEOTIDE SEQUENCE</scope>
    <source>
        <tissue evidence="11">Young leaves</tissue>
    </source>
</reference>
<keyword evidence="6" id="KW-0804">Transcription</keyword>
<keyword evidence="9" id="KW-0472">Membrane</keyword>